<dbReference type="AlphaFoldDB" id="I3D4T3"/>
<proteinExistence type="predicted"/>
<dbReference type="Proteomes" id="UP000003423">
    <property type="component" value="Unassembled WGS sequence"/>
</dbReference>
<keyword evidence="2" id="KW-1185">Reference proteome</keyword>
<dbReference type="EMBL" id="AEXL02000024">
    <property type="protein sequence ID" value="EIJ66726.1"/>
    <property type="molecule type" value="Genomic_DNA"/>
</dbReference>
<organism evidence="1 2">
    <name type="scientific">Candidatus Nitrosopumilus salarius BD31</name>
    <dbReference type="NCBI Taxonomy" id="859350"/>
    <lineage>
        <taxon>Archaea</taxon>
        <taxon>Nitrososphaerota</taxon>
        <taxon>Nitrososphaeria</taxon>
        <taxon>Nitrosopumilales</taxon>
        <taxon>Nitrosopumilaceae</taxon>
        <taxon>Nitrosopumilus</taxon>
    </lineage>
</organism>
<comment type="caution">
    <text evidence="1">The sequence shown here is derived from an EMBL/GenBank/DDBJ whole genome shotgun (WGS) entry which is preliminary data.</text>
</comment>
<gene>
    <name evidence="1" type="ORF">BD31_I1231</name>
</gene>
<protein>
    <submittedName>
        <fullName evidence="1">Uncharacterized protein</fullName>
    </submittedName>
</protein>
<name>I3D4T3_9ARCH</name>
<dbReference type="PATRIC" id="fig|859350.6.peg.303"/>
<evidence type="ECO:0000313" key="1">
    <source>
        <dbReference type="EMBL" id="EIJ66726.1"/>
    </source>
</evidence>
<reference evidence="1 2" key="1">
    <citation type="journal article" date="2012" name="J. Bacteriol.">
        <title>Genome sequence of "Candidatus Nitrosopumilus salaria" BD31, an ammonia-oxidizing archaeon from the San Francisco Bay estuary.</title>
        <authorList>
            <person name="Mosier A.C."/>
            <person name="Allen E.E."/>
            <person name="Kim M."/>
            <person name="Ferriera S."/>
            <person name="Francis C.A."/>
        </authorList>
    </citation>
    <scope>NUCLEOTIDE SEQUENCE [LARGE SCALE GENOMIC DNA]</scope>
    <source>
        <strain evidence="1 2">BD31</strain>
    </source>
</reference>
<sequence length="52" mass="6259">MDEIIIEKLMERRDFYLYTLKHLEFQFLTDSISEGNAEYEKVKTSATNQLKK</sequence>
<evidence type="ECO:0000313" key="2">
    <source>
        <dbReference type="Proteomes" id="UP000003423"/>
    </source>
</evidence>
<accession>I3D4T3</accession>